<protein>
    <submittedName>
        <fullName evidence="1">Uncharacterized protein</fullName>
    </submittedName>
</protein>
<keyword evidence="2" id="KW-1185">Reference proteome</keyword>
<accession>A0A139ACK3</accession>
<reference evidence="1 2" key="1">
    <citation type="journal article" date="2015" name="Genome Biol. Evol.">
        <title>Phylogenomic analyses indicate that early fungi evolved digesting cell walls of algal ancestors of land plants.</title>
        <authorList>
            <person name="Chang Y."/>
            <person name="Wang S."/>
            <person name="Sekimoto S."/>
            <person name="Aerts A.L."/>
            <person name="Choi C."/>
            <person name="Clum A."/>
            <person name="LaButti K.M."/>
            <person name="Lindquist E.A."/>
            <person name="Yee Ngan C."/>
            <person name="Ohm R.A."/>
            <person name="Salamov A.A."/>
            <person name="Grigoriev I.V."/>
            <person name="Spatafora J.W."/>
            <person name="Berbee M.L."/>
        </authorList>
    </citation>
    <scope>NUCLEOTIDE SEQUENCE [LARGE SCALE GENOMIC DNA]</scope>
    <source>
        <strain evidence="1 2">JEL478</strain>
    </source>
</reference>
<gene>
    <name evidence="1" type="ORF">M427DRAFT_355068</name>
</gene>
<evidence type="ECO:0000313" key="2">
    <source>
        <dbReference type="Proteomes" id="UP000070544"/>
    </source>
</evidence>
<sequence length="221" mass="25150">MGSPRRLFVWRPGSTDPSCGVEPLVKVLGTCTEFCIDVQQCWTDAVDCGMPAIFRMLRALAPCRFCRVEKEWSVGQDVRKTRRQSRRLVESGANRIYLDRAESVCLNVLSVGWIGNIKPLLQGLGTSAYAYEDVKNLFLVSGRFAEYGVDSTGLRVRYRRKQYSPLGVKVLRHHVIMHRPRSESHSLCSSALPTLPLQSVYTRYRIVTKLAVARRSLWSKR</sequence>
<dbReference type="AlphaFoldDB" id="A0A139ACK3"/>
<organism evidence="1 2">
    <name type="scientific">Gonapodya prolifera (strain JEL478)</name>
    <name type="common">Monoblepharis prolifera</name>
    <dbReference type="NCBI Taxonomy" id="1344416"/>
    <lineage>
        <taxon>Eukaryota</taxon>
        <taxon>Fungi</taxon>
        <taxon>Fungi incertae sedis</taxon>
        <taxon>Chytridiomycota</taxon>
        <taxon>Chytridiomycota incertae sedis</taxon>
        <taxon>Monoblepharidomycetes</taxon>
        <taxon>Monoblepharidales</taxon>
        <taxon>Gonapodyaceae</taxon>
        <taxon>Gonapodya</taxon>
    </lineage>
</organism>
<proteinExistence type="predicted"/>
<dbReference type="Proteomes" id="UP000070544">
    <property type="component" value="Unassembled WGS sequence"/>
</dbReference>
<evidence type="ECO:0000313" key="1">
    <source>
        <dbReference type="EMBL" id="KXS14143.1"/>
    </source>
</evidence>
<dbReference type="EMBL" id="KQ965771">
    <property type="protein sequence ID" value="KXS14143.1"/>
    <property type="molecule type" value="Genomic_DNA"/>
</dbReference>
<name>A0A139ACK3_GONPJ</name>